<dbReference type="NCBIfam" id="TIGR03361">
    <property type="entry name" value="VI_Rhs_Vgr"/>
    <property type="match status" value="1"/>
</dbReference>
<accession>A0A0K1EIQ7</accession>
<dbReference type="InterPro" id="IPR054030">
    <property type="entry name" value="Gp5_Vgr_C"/>
</dbReference>
<dbReference type="Pfam" id="PF04717">
    <property type="entry name" value="Phage_base_V"/>
    <property type="match status" value="1"/>
</dbReference>
<dbReference type="RefSeq" id="WP_050432635.1">
    <property type="nucleotide sequence ID" value="NZ_CP012159.1"/>
</dbReference>
<dbReference type="Pfam" id="PF05954">
    <property type="entry name" value="Phage_GPD"/>
    <property type="match status" value="1"/>
</dbReference>
<dbReference type="OrthoDB" id="5479729at2"/>
<keyword evidence="6" id="KW-1185">Reference proteome</keyword>
<dbReference type="AlphaFoldDB" id="A0A0K1EIQ7"/>
<dbReference type="InterPro" id="IPR006533">
    <property type="entry name" value="T6SS_Vgr_RhsGE"/>
</dbReference>
<dbReference type="InterPro" id="IPR006531">
    <property type="entry name" value="Gp5/Vgr_OB"/>
</dbReference>
<dbReference type="SUPFAM" id="SSF69349">
    <property type="entry name" value="Phage fibre proteins"/>
    <property type="match status" value="2"/>
</dbReference>
<evidence type="ECO:0000259" key="4">
    <source>
        <dbReference type="Pfam" id="PF22178"/>
    </source>
</evidence>
<dbReference type="SUPFAM" id="SSF69279">
    <property type="entry name" value="Phage tail proteins"/>
    <property type="match status" value="2"/>
</dbReference>
<comment type="similarity">
    <text evidence="1">Belongs to the VgrG protein family.</text>
</comment>
<dbReference type="EMBL" id="CP012159">
    <property type="protein sequence ID" value="AKT40744.1"/>
    <property type="molecule type" value="Genomic_DNA"/>
</dbReference>
<evidence type="ECO:0000259" key="3">
    <source>
        <dbReference type="Pfam" id="PF04717"/>
    </source>
</evidence>
<evidence type="ECO:0000256" key="1">
    <source>
        <dbReference type="ARBA" id="ARBA00005558"/>
    </source>
</evidence>
<dbReference type="Pfam" id="PF22178">
    <property type="entry name" value="Gp5_trimer_C"/>
    <property type="match status" value="1"/>
</dbReference>
<dbReference type="Gene3D" id="2.30.110.50">
    <property type="match status" value="1"/>
</dbReference>
<dbReference type="Gene3D" id="2.40.50.230">
    <property type="entry name" value="Gp5 N-terminal domain"/>
    <property type="match status" value="1"/>
</dbReference>
<proteinExistence type="inferred from homology"/>
<reference evidence="5 6" key="1">
    <citation type="submission" date="2015-07" db="EMBL/GenBank/DDBJ databases">
        <title>Genome analysis of myxobacterium Chondromyces crocatus Cm c5 reveals a high potential for natural compound synthesis and the genetic basis for the loss of fruiting body formation.</title>
        <authorList>
            <person name="Zaburannyi N."/>
            <person name="Bunk B."/>
            <person name="Maier J."/>
            <person name="Overmann J."/>
            <person name="Mueller R."/>
        </authorList>
    </citation>
    <scope>NUCLEOTIDE SEQUENCE [LARGE SCALE GENOMIC DNA]</scope>
    <source>
        <strain evidence="5 6">Cm c5</strain>
    </source>
</reference>
<name>A0A0K1EIQ7_CHOCO</name>
<evidence type="ECO:0000313" key="5">
    <source>
        <dbReference type="EMBL" id="AKT40744.1"/>
    </source>
</evidence>
<dbReference type="InterPro" id="IPR017847">
    <property type="entry name" value="T6SS_RhsGE_Vgr_subset"/>
</dbReference>
<dbReference type="KEGG" id="ccro:CMC5_049000"/>
<dbReference type="Gene3D" id="4.10.220.110">
    <property type="match status" value="1"/>
</dbReference>
<feature type="region of interest" description="Disordered" evidence="2">
    <location>
        <begin position="346"/>
        <end position="377"/>
    </location>
</feature>
<sequence length="752" mass="79415">MIEQAMLRCNALGPTRVVRIDGDEAMSELPVWHVSVLSDDGDLALERSLGAPASLAIGDGEGGARSIPLVVVEATHAGAHRDGHRYRLTLSTWLHRLTLRAGYRVFRDRTTQEIVAEVLSDAGYPSSSVSFRLSGRYARRPYTVMYGESDWAFIARLLSEEGINVWFDHQKGSEPLVVFGDSAGAHASIEGGPTIRFEDPSGMAHTASALFELSRTVTLAPERVHLWDFDLCQPDVAIEGAAGEGALEVVEFPARVSNAEAAEARAAIRLQQLRRFAIRLDGRSGCARLQPGRVVRIAGAAEEAFDGEHLVVRVRHELHQASQNVAEGARPYRNLVELVPFSRTSAFRPAPPAPVPGSDGERRASAPTGAAPRIDGLETAIVTGSPSDEIHVDDLGRVKVRFPWDRSGVGDDRSSHWVRSLQMNMGGSMLLPRVGMEVPVAYVDGHPDHPFVLGRVYNGAAATPYGMPGKKATTSLQSATSPRDGTTQEIRFSDDAGQMETFIHATKDQTVTVGGTHTVEIGATESHDVQKSSTLGITGGQTITVGAFQSITVGGDASLTVHGAREESIGAIDTHSVTGNQLLVAKGSYSELIGGAYALQCNQSNTVVQGAFTQIIGGSLITAAGLGTNCSVALAHTEEVGAARSFKAMASYADSVKGAKTITAGSAKDKAGTDVVTHVSGVVRVQVGGSMKIKAGGQLLVEAATITLKAGGSLKIKAGAAMTLGGKLKVKNGKLKFDASKTQKKVTSKVGR</sequence>
<dbReference type="PATRIC" id="fig|52.7.peg.5417"/>
<dbReference type="InterPro" id="IPR037026">
    <property type="entry name" value="Vgr_OB-fold_dom_sf"/>
</dbReference>
<organism evidence="5 6">
    <name type="scientific">Chondromyces crocatus</name>
    <dbReference type="NCBI Taxonomy" id="52"/>
    <lineage>
        <taxon>Bacteria</taxon>
        <taxon>Pseudomonadati</taxon>
        <taxon>Myxococcota</taxon>
        <taxon>Polyangia</taxon>
        <taxon>Polyangiales</taxon>
        <taxon>Polyangiaceae</taxon>
        <taxon>Chondromyces</taxon>
    </lineage>
</organism>
<dbReference type="SUPFAM" id="SSF69255">
    <property type="entry name" value="gp5 N-terminal domain-like"/>
    <property type="match status" value="1"/>
</dbReference>
<dbReference type="Gene3D" id="3.55.50.10">
    <property type="entry name" value="Baseplate protein-like domains"/>
    <property type="match status" value="1"/>
</dbReference>
<evidence type="ECO:0000256" key="2">
    <source>
        <dbReference type="SAM" id="MobiDB-lite"/>
    </source>
</evidence>
<feature type="domain" description="Gp5/Type VI secretion system Vgr protein OB-fold" evidence="3">
    <location>
        <begin position="391"/>
        <end position="457"/>
    </location>
</feature>
<dbReference type="Proteomes" id="UP000067626">
    <property type="component" value="Chromosome"/>
</dbReference>
<protein>
    <submittedName>
        <fullName evidence="5">Uncharacterized protein</fullName>
    </submittedName>
</protein>
<feature type="domain" description="Gp5/Type VI secretion system Vgr C-terminal trimerisation" evidence="4">
    <location>
        <begin position="475"/>
        <end position="581"/>
    </location>
</feature>
<dbReference type="NCBIfam" id="TIGR01646">
    <property type="entry name" value="vgr_GE"/>
    <property type="match status" value="1"/>
</dbReference>
<gene>
    <name evidence="5" type="ORF">CMC5_049000</name>
</gene>
<dbReference type="STRING" id="52.CMC5_049000"/>
<evidence type="ECO:0000313" key="6">
    <source>
        <dbReference type="Proteomes" id="UP000067626"/>
    </source>
</evidence>